<protein>
    <submittedName>
        <fullName evidence="1">Uncharacterized protein</fullName>
    </submittedName>
</protein>
<keyword evidence="2" id="KW-1185">Reference proteome</keyword>
<organism evidence="1 2">
    <name type="scientific">Pseudoalteromonas piscicida</name>
    <dbReference type="NCBI Taxonomy" id="43662"/>
    <lineage>
        <taxon>Bacteria</taxon>
        <taxon>Pseudomonadati</taxon>
        <taxon>Pseudomonadota</taxon>
        <taxon>Gammaproteobacteria</taxon>
        <taxon>Alteromonadales</taxon>
        <taxon>Pseudoalteromonadaceae</taxon>
        <taxon>Pseudoalteromonas</taxon>
    </lineage>
</organism>
<reference evidence="1 2" key="1">
    <citation type="submission" date="2015-06" db="EMBL/GenBank/DDBJ databases">
        <authorList>
            <person name="Xie B.-B."/>
            <person name="Rong J.-C."/>
            <person name="Qin Q.-L."/>
            <person name="Zhang Y.-Z."/>
        </authorList>
    </citation>
    <scope>NUCLEOTIDE SEQUENCE [LARGE SCALE GENOMIC DNA]</scope>
    <source>
        <strain evidence="1 2">JCM 20779</strain>
    </source>
</reference>
<proteinExistence type="predicted"/>
<evidence type="ECO:0000313" key="2">
    <source>
        <dbReference type="Proteomes" id="UP000016521"/>
    </source>
</evidence>
<evidence type="ECO:0000313" key="1">
    <source>
        <dbReference type="EMBL" id="ATD08576.1"/>
    </source>
</evidence>
<name>A0ABM6NIB6_PSEO7</name>
<accession>A0ABM6NIB6</accession>
<sequence length="53" mass="5870">MYPEANTKLIELQLPSFFQSSKATQAGGFGKGTPWDLSHFARAGNWHCELGSR</sequence>
<gene>
    <name evidence="1" type="ORF">PPIS_a3863</name>
</gene>
<dbReference type="Proteomes" id="UP000016521">
    <property type="component" value="Chromosome I"/>
</dbReference>
<dbReference type="EMBL" id="CP011924">
    <property type="protein sequence ID" value="ATD08576.1"/>
    <property type="molecule type" value="Genomic_DNA"/>
</dbReference>